<proteinExistence type="predicted"/>
<gene>
    <name evidence="2" type="ORF">V9T40_005261</name>
</gene>
<dbReference type="EMBL" id="JBBCAQ010000032">
    <property type="protein sequence ID" value="KAK7584298.1"/>
    <property type="molecule type" value="Genomic_DNA"/>
</dbReference>
<keyword evidence="1" id="KW-0472">Membrane</keyword>
<dbReference type="Proteomes" id="UP001367676">
    <property type="component" value="Unassembled WGS sequence"/>
</dbReference>
<organism evidence="2 3">
    <name type="scientific">Parthenolecanium corni</name>
    <dbReference type="NCBI Taxonomy" id="536013"/>
    <lineage>
        <taxon>Eukaryota</taxon>
        <taxon>Metazoa</taxon>
        <taxon>Ecdysozoa</taxon>
        <taxon>Arthropoda</taxon>
        <taxon>Hexapoda</taxon>
        <taxon>Insecta</taxon>
        <taxon>Pterygota</taxon>
        <taxon>Neoptera</taxon>
        <taxon>Paraneoptera</taxon>
        <taxon>Hemiptera</taxon>
        <taxon>Sternorrhyncha</taxon>
        <taxon>Coccoidea</taxon>
        <taxon>Coccidae</taxon>
        <taxon>Parthenolecanium</taxon>
    </lineage>
</organism>
<evidence type="ECO:0000313" key="2">
    <source>
        <dbReference type="EMBL" id="KAK7584298.1"/>
    </source>
</evidence>
<comment type="caution">
    <text evidence="2">The sequence shown here is derived from an EMBL/GenBank/DDBJ whole genome shotgun (WGS) entry which is preliminary data.</text>
</comment>
<reference evidence="2 3" key="1">
    <citation type="submission" date="2024-03" db="EMBL/GenBank/DDBJ databases">
        <title>Adaptation during the transition from Ophiocordyceps entomopathogen to insect associate is accompanied by gene loss and intensified selection.</title>
        <authorList>
            <person name="Ward C.M."/>
            <person name="Onetto C.A."/>
            <person name="Borneman A.R."/>
        </authorList>
    </citation>
    <scope>NUCLEOTIDE SEQUENCE [LARGE SCALE GENOMIC DNA]</scope>
    <source>
        <strain evidence="2">AWRI1</strain>
        <tissue evidence="2">Single Adult Female</tissue>
    </source>
</reference>
<feature type="transmembrane region" description="Helical" evidence="1">
    <location>
        <begin position="95"/>
        <end position="118"/>
    </location>
</feature>
<name>A0AAN9Y429_9HEMI</name>
<dbReference type="AlphaFoldDB" id="A0AAN9Y429"/>
<keyword evidence="1" id="KW-0812">Transmembrane</keyword>
<protein>
    <submittedName>
        <fullName evidence="2">Uncharacterized protein</fullName>
    </submittedName>
</protein>
<evidence type="ECO:0000313" key="3">
    <source>
        <dbReference type="Proteomes" id="UP001367676"/>
    </source>
</evidence>
<evidence type="ECO:0000256" key="1">
    <source>
        <dbReference type="SAM" id="Phobius"/>
    </source>
</evidence>
<sequence>MSVSDVVNEDTYDSWTWPETIEEDSDQVSSYSSFRAESKFFTAGFLPPPPRPPYLEDRIASDGLTTCDLCSWALQQYSESKTYSTDVGFIFSQNLFITLTVVSVLSALLGAVIMIVVLNCKRRRYASRRDNVRENNVISLQSHKEIDDQPPNSHSCKTRSSWLMLNRLRRPSPVQMLSTSANSTPIGNHYTVEETYTSINEAVYTELDSAPTPVYQNCGYTLEVEGEAVSSAPSSAYYSDISAQGTYEMIGQTGNWNAESRALRRPANVKYSSADESVSVHSNYI</sequence>
<keyword evidence="1" id="KW-1133">Transmembrane helix</keyword>
<keyword evidence="3" id="KW-1185">Reference proteome</keyword>
<accession>A0AAN9Y429</accession>